<name>A0A317E674_9PROT</name>
<dbReference type="GO" id="GO:0006096">
    <property type="term" value="P:glycolytic process"/>
    <property type="evidence" value="ECO:0007669"/>
    <property type="project" value="UniProtKB-UniRule"/>
</dbReference>
<dbReference type="EMBL" id="QGLF01000002">
    <property type="protein sequence ID" value="PWR21706.1"/>
    <property type="molecule type" value="Genomic_DNA"/>
</dbReference>
<dbReference type="Pfam" id="PF06415">
    <property type="entry name" value="iPGM_N"/>
    <property type="match status" value="1"/>
</dbReference>
<evidence type="ECO:0000313" key="16">
    <source>
        <dbReference type="EMBL" id="PWR21706.1"/>
    </source>
</evidence>
<keyword evidence="6 9" id="KW-0324">Glycolysis</keyword>
<sequence>MTDATLPVTAKKPVVLCILDGWGWREGGEDNAIAKARTPNWRRLLELCPRSLIRTSGLAVGLPDGQMGNSEVGHMNLGGGRVVMQDLPRIDQAVADGSLAENAVLLKVIEATRASGGVLHILGLLSPGGVHSHQDHMAGLVKIAASHGVKVVVHGFLDGRDTPPKSALDFLAAFEAGLDGIAGWSFGTLTGRYFAMDRDKRWERVNAAFSALVDGQGAGAPSAREAIEASYAAGITDEFVKPAAIGHYRGMQDGDGLVMANFRADRAREILVALLDATFDGFERPHLPKFAGVAGMVEYSSQLNGLIPAIFPAERVEDPLGAVVAKAGKRQLRIAETEKYAHVTFFFNGGEETVFEGEDRILVPSPKVATYDLDPAMSAHEVTDKLVAAIEGKTYDLIVVNYANPDMVGHTGIMAAAIQAVETIDTCLGRLSAAVEAAGGVMLVTADHGNIEQMYDPETDGAYTAHTTNLVPALLFNAGAGLALADGRLADIAPTLLPFLGIAQPAAMTGHSLLAQAPAAAVSDRRASA</sequence>
<evidence type="ECO:0000256" key="2">
    <source>
        <dbReference type="ARBA" id="ARBA00002315"/>
    </source>
</evidence>
<evidence type="ECO:0000256" key="5">
    <source>
        <dbReference type="ARBA" id="ARBA00022723"/>
    </source>
</evidence>
<proteinExistence type="inferred from homology"/>
<evidence type="ECO:0000256" key="10">
    <source>
        <dbReference type="NCBIfam" id="TIGR01307"/>
    </source>
</evidence>
<accession>A0A317E674</accession>
<dbReference type="Proteomes" id="UP000246077">
    <property type="component" value="Unassembled WGS sequence"/>
</dbReference>
<comment type="cofactor">
    <cofactor evidence="9">
        <name>Mn(2+)</name>
        <dbReference type="ChEBI" id="CHEBI:29035"/>
    </cofactor>
    <text evidence="9">Binds 2 manganese ions per subunit.</text>
</comment>
<feature type="active site" description="Phosphoserine intermediate" evidence="9 11">
    <location>
        <position position="70"/>
    </location>
</feature>
<evidence type="ECO:0000256" key="12">
    <source>
        <dbReference type="PIRSR" id="PIRSR001492-2"/>
    </source>
</evidence>
<dbReference type="PIRSF" id="PIRSF001492">
    <property type="entry name" value="IPGAM"/>
    <property type="match status" value="1"/>
</dbReference>
<evidence type="ECO:0000256" key="4">
    <source>
        <dbReference type="ARBA" id="ARBA00008819"/>
    </source>
</evidence>
<dbReference type="InterPro" id="IPR006124">
    <property type="entry name" value="Metalloenzyme"/>
</dbReference>
<dbReference type="SUPFAM" id="SSF53649">
    <property type="entry name" value="Alkaline phosphatase-like"/>
    <property type="match status" value="1"/>
</dbReference>
<protein>
    <recommendedName>
        <fullName evidence="9 10">2,3-bisphosphoglycerate-independent phosphoglycerate mutase</fullName>
        <shortName evidence="9">BPG-independent PGAM</shortName>
        <shortName evidence="9">Phosphoglyceromutase</shortName>
        <shortName evidence="9">iPGM</shortName>
        <ecNumber evidence="9 10">5.4.2.12</ecNumber>
    </recommendedName>
</protein>
<gene>
    <name evidence="9" type="primary">gpmI</name>
    <name evidence="16" type="ORF">DKG75_06825</name>
</gene>
<evidence type="ECO:0000256" key="3">
    <source>
        <dbReference type="ARBA" id="ARBA00004798"/>
    </source>
</evidence>
<feature type="binding site" evidence="9 13">
    <location>
        <position position="466"/>
    </location>
    <ligand>
        <name>Mn(2+)</name>
        <dbReference type="ChEBI" id="CHEBI:29035"/>
        <label>1</label>
    </ligand>
</feature>
<dbReference type="SUPFAM" id="SSF64158">
    <property type="entry name" value="2,3-Bisphosphoglycerate-independent phosphoglycerate mutase, substrate-binding domain"/>
    <property type="match status" value="1"/>
</dbReference>
<evidence type="ECO:0000313" key="17">
    <source>
        <dbReference type="Proteomes" id="UP000246077"/>
    </source>
</evidence>
<dbReference type="Gene3D" id="3.40.720.10">
    <property type="entry name" value="Alkaline Phosphatase, subunit A"/>
    <property type="match status" value="1"/>
</dbReference>
<evidence type="ECO:0000256" key="8">
    <source>
        <dbReference type="ARBA" id="ARBA00023235"/>
    </source>
</evidence>
<dbReference type="InterPro" id="IPR011258">
    <property type="entry name" value="BPG-indep_PGM_N"/>
</dbReference>
<evidence type="ECO:0000256" key="13">
    <source>
        <dbReference type="PIRSR" id="PIRSR001492-3"/>
    </source>
</evidence>
<dbReference type="InterPro" id="IPR005995">
    <property type="entry name" value="Pgm_bpd_ind"/>
</dbReference>
<dbReference type="CDD" id="cd16010">
    <property type="entry name" value="iPGM"/>
    <property type="match status" value="1"/>
</dbReference>
<dbReference type="FunFam" id="3.40.1450.10:FF:000002">
    <property type="entry name" value="2,3-bisphosphoglycerate-independent phosphoglycerate mutase"/>
    <property type="match status" value="1"/>
</dbReference>
<feature type="domain" description="Metalloenzyme" evidence="14">
    <location>
        <begin position="12"/>
        <end position="502"/>
    </location>
</feature>
<dbReference type="InterPro" id="IPR036646">
    <property type="entry name" value="PGAM_B_sf"/>
</dbReference>
<keyword evidence="7 9" id="KW-0464">Manganese</keyword>
<dbReference type="RefSeq" id="WP_109920351.1">
    <property type="nucleotide sequence ID" value="NZ_QGLF01000002.1"/>
</dbReference>
<feature type="binding site" evidence="9 12">
    <location>
        <begin position="160"/>
        <end position="161"/>
    </location>
    <ligand>
        <name>substrate</name>
    </ligand>
</feature>
<evidence type="ECO:0000256" key="6">
    <source>
        <dbReference type="ARBA" id="ARBA00023152"/>
    </source>
</evidence>
<comment type="catalytic activity">
    <reaction evidence="1 9">
        <text>(2R)-2-phosphoglycerate = (2R)-3-phosphoglycerate</text>
        <dbReference type="Rhea" id="RHEA:15901"/>
        <dbReference type="ChEBI" id="CHEBI:58272"/>
        <dbReference type="ChEBI" id="CHEBI:58289"/>
        <dbReference type="EC" id="5.4.2.12"/>
    </reaction>
</comment>
<feature type="binding site" evidence="9 12">
    <location>
        <begin position="263"/>
        <end position="266"/>
    </location>
    <ligand>
        <name>substrate</name>
    </ligand>
</feature>
<feature type="binding site" evidence="9 12">
    <location>
        <position position="339"/>
    </location>
    <ligand>
        <name>substrate</name>
    </ligand>
</feature>
<keyword evidence="5 9" id="KW-0479">Metal-binding</keyword>
<comment type="subunit">
    <text evidence="9">Monomer.</text>
</comment>
<dbReference type="PANTHER" id="PTHR31637:SF0">
    <property type="entry name" value="2,3-BISPHOSPHOGLYCERATE-INDEPENDENT PHOSPHOGLYCERATE MUTASE"/>
    <property type="match status" value="1"/>
</dbReference>
<feature type="domain" description="BPG-independent PGAM N-terminal" evidence="15">
    <location>
        <begin position="90"/>
        <end position="300"/>
    </location>
</feature>
<evidence type="ECO:0000259" key="14">
    <source>
        <dbReference type="Pfam" id="PF01676"/>
    </source>
</evidence>
<keyword evidence="8 9" id="KW-0413">Isomerase</keyword>
<dbReference type="PANTHER" id="PTHR31637">
    <property type="entry name" value="2,3-BISPHOSPHOGLYCERATE-INDEPENDENT PHOSPHOGLYCERATE MUTASE"/>
    <property type="match status" value="1"/>
</dbReference>
<reference evidence="17" key="1">
    <citation type="submission" date="2018-05" db="EMBL/GenBank/DDBJ databases">
        <title>Zavarzinia sp. HR-AS.</title>
        <authorList>
            <person name="Lee Y."/>
            <person name="Jeon C.O."/>
        </authorList>
    </citation>
    <scope>NUCLEOTIDE SEQUENCE [LARGE SCALE GENOMIC DNA]</scope>
    <source>
        <strain evidence="17">DSM 1231</strain>
    </source>
</reference>
<dbReference type="GO" id="GO:0005829">
    <property type="term" value="C:cytosol"/>
    <property type="evidence" value="ECO:0007669"/>
    <property type="project" value="TreeGrafter"/>
</dbReference>
<evidence type="ECO:0000259" key="15">
    <source>
        <dbReference type="Pfam" id="PF06415"/>
    </source>
</evidence>
<feature type="binding site" evidence="9 12">
    <location>
        <position position="131"/>
    </location>
    <ligand>
        <name>substrate</name>
    </ligand>
</feature>
<evidence type="ECO:0000256" key="7">
    <source>
        <dbReference type="ARBA" id="ARBA00023211"/>
    </source>
</evidence>
<feature type="binding site" evidence="9 12">
    <location>
        <position position="198"/>
    </location>
    <ligand>
        <name>substrate</name>
    </ligand>
</feature>
<dbReference type="OrthoDB" id="9800863at2"/>
<feature type="binding site" evidence="9 13">
    <location>
        <position position="448"/>
    </location>
    <ligand>
        <name>Mn(2+)</name>
        <dbReference type="ChEBI" id="CHEBI:29035"/>
        <label>2</label>
    </ligand>
</feature>
<evidence type="ECO:0000256" key="9">
    <source>
        <dbReference type="HAMAP-Rule" id="MF_01038"/>
    </source>
</evidence>
<feature type="binding site" evidence="9 12">
    <location>
        <position position="192"/>
    </location>
    <ligand>
        <name>substrate</name>
    </ligand>
</feature>
<dbReference type="UniPathway" id="UPA00109">
    <property type="reaction ID" value="UER00186"/>
</dbReference>
<dbReference type="NCBIfam" id="TIGR01307">
    <property type="entry name" value="pgm_bpd_ind"/>
    <property type="match status" value="1"/>
</dbReference>
<dbReference type="Pfam" id="PF01676">
    <property type="entry name" value="Metalloenzyme"/>
    <property type="match status" value="1"/>
</dbReference>
<dbReference type="InterPro" id="IPR017850">
    <property type="entry name" value="Alkaline_phosphatase_core_sf"/>
</dbReference>
<dbReference type="GO" id="GO:0006007">
    <property type="term" value="P:glucose catabolic process"/>
    <property type="evidence" value="ECO:0007669"/>
    <property type="project" value="InterPro"/>
</dbReference>
<dbReference type="AlphaFoldDB" id="A0A317E674"/>
<keyword evidence="17" id="KW-1185">Reference proteome</keyword>
<organism evidence="16 17">
    <name type="scientific">Zavarzinia compransoris</name>
    <dbReference type="NCBI Taxonomy" id="1264899"/>
    <lineage>
        <taxon>Bacteria</taxon>
        <taxon>Pseudomonadati</taxon>
        <taxon>Pseudomonadota</taxon>
        <taxon>Alphaproteobacteria</taxon>
        <taxon>Rhodospirillales</taxon>
        <taxon>Zavarziniaceae</taxon>
        <taxon>Zavarzinia</taxon>
    </lineage>
</organism>
<comment type="caution">
    <text evidence="16">The sequence shown here is derived from an EMBL/GenBank/DDBJ whole genome shotgun (WGS) entry which is preliminary data.</text>
</comment>
<dbReference type="Gene3D" id="3.40.1450.10">
    <property type="entry name" value="BPG-independent phosphoglycerate mutase, domain B"/>
    <property type="match status" value="1"/>
</dbReference>
<dbReference type="EC" id="5.4.2.12" evidence="9 10"/>
<evidence type="ECO:0000256" key="11">
    <source>
        <dbReference type="PIRSR" id="PIRSR001492-1"/>
    </source>
</evidence>
<dbReference type="GO" id="GO:0004619">
    <property type="term" value="F:phosphoglycerate mutase activity"/>
    <property type="evidence" value="ECO:0007669"/>
    <property type="project" value="UniProtKB-UniRule"/>
</dbReference>
<feature type="binding site" evidence="9 13">
    <location>
        <position position="410"/>
    </location>
    <ligand>
        <name>Mn(2+)</name>
        <dbReference type="ChEBI" id="CHEBI:29035"/>
        <label>1</label>
    </ligand>
</feature>
<dbReference type="HAMAP" id="MF_01038">
    <property type="entry name" value="GpmI"/>
    <property type="match status" value="1"/>
</dbReference>
<comment type="similarity">
    <text evidence="4 9">Belongs to the BPG-independent phosphoglycerate mutase family.</text>
</comment>
<evidence type="ECO:0000256" key="1">
    <source>
        <dbReference type="ARBA" id="ARBA00000370"/>
    </source>
</evidence>
<feature type="binding site" evidence="9 13">
    <location>
        <position position="447"/>
    </location>
    <ligand>
        <name>Mn(2+)</name>
        <dbReference type="ChEBI" id="CHEBI:29035"/>
        <label>2</label>
    </ligand>
</feature>
<feature type="binding site" evidence="9 13">
    <location>
        <position position="70"/>
    </location>
    <ligand>
        <name>Mn(2+)</name>
        <dbReference type="ChEBI" id="CHEBI:29035"/>
        <label>2</label>
    </ligand>
</feature>
<comment type="function">
    <text evidence="2 9">Catalyzes the interconversion of 2-phosphoglycerate and 3-phosphoglycerate.</text>
</comment>
<comment type="pathway">
    <text evidence="3 9">Carbohydrate degradation; glycolysis; pyruvate from D-glyceraldehyde 3-phosphate: step 3/5.</text>
</comment>
<feature type="binding site" evidence="9 13">
    <location>
        <position position="406"/>
    </location>
    <ligand>
        <name>Mn(2+)</name>
        <dbReference type="ChEBI" id="CHEBI:29035"/>
        <label>1</label>
    </ligand>
</feature>
<feature type="binding site" evidence="9 13">
    <location>
        <position position="20"/>
    </location>
    <ligand>
        <name>Mn(2+)</name>
        <dbReference type="ChEBI" id="CHEBI:29035"/>
        <label>2</label>
    </ligand>
</feature>
<dbReference type="GO" id="GO:0030145">
    <property type="term" value="F:manganese ion binding"/>
    <property type="evidence" value="ECO:0007669"/>
    <property type="project" value="UniProtKB-UniRule"/>
</dbReference>